<dbReference type="Proteomes" id="UP000426027">
    <property type="component" value="Chromosome"/>
</dbReference>
<proteinExistence type="predicted"/>
<dbReference type="GO" id="GO:0046872">
    <property type="term" value="F:metal ion binding"/>
    <property type="evidence" value="ECO:0007669"/>
    <property type="project" value="UniProtKB-KW"/>
</dbReference>
<accession>A0A6I6GK11</accession>
<evidence type="ECO:0000313" key="6">
    <source>
        <dbReference type="EMBL" id="QGW28745.1"/>
    </source>
</evidence>
<evidence type="ECO:0000256" key="5">
    <source>
        <dbReference type="PIRSR" id="PIRSR601486-1"/>
    </source>
</evidence>
<protein>
    <submittedName>
        <fullName evidence="6">Hemoglobin-like protein</fullName>
    </submittedName>
</protein>
<feature type="binding site" description="distal binding residue" evidence="5">
    <location>
        <position position="75"/>
    </location>
    <ligand>
        <name>heme</name>
        <dbReference type="ChEBI" id="CHEBI:30413"/>
    </ligand>
    <ligandPart>
        <name>Fe</name>
        <dbReference type="ChEBI" id="CHEBI:18248"/>
    </ligandPart>
</feature>
<dbReference type="InterPro" id="IPR012292">
    <property type="entry name" value="Globin/Proto"/>
</dbReference>
<evidence type="ECO:0000256" key="1">
    <source>
        <dbReference type="ARBA" id="ARBA00022448"/>
    </source>
</evidence>
<dbReference type="RefSeq" id="WP_157479098.1">
    <property type="nucleotide sequence ID" value="NZ_CP046566.1"/>
</dbReference>
<dbReference type="Pfam" id="PF01152">
    <property type="entry name" value="Bac_globin"/>
    <property type="match status" value="1"/>
</dbReference>
<evidence type="ECO:0000313" key="7">
    <source>
        <dbReference type="Proteomes" id="UP000426027"/>
    </source>
</evidence>
<keyword evidence="4 5" id="KW-0408">Iron</keyword>
<dbReference type="KEGG" id="fls:GLV81_12115"/>
<keyword evidence="3 5" id="KW-0479">Metal-binding</keyword>
<evidence type="ECO:0000256" key="4">
    <source>
        <dbReference type="ARBA" id="ARBA00023004"/>
    </source>
</evidence>
<evidence type="ECO:0000256" key="2">
    <source>
        <dbReference type="ARBA" id="ARBA00022617"/>
    </source>
</evidence>
<keyword evidence="1" id="KW-0813">Transport</keyword>
<gene>
    <name evidence="6" type="ORF">GLV81_12115</name>
</gene>
<dbReference type="GO" id="GO:0019825">
    <property type="term" value="F:oxygen binding"/>
    <property type="evidence" value="ECO:0007669"/>
    <property type="project" value="InterPro"/>
</dbReference>
<organism evidence="6 7">
    <name type="scientific">Phnomibacter ginsenosidimutans</name>
    <dbReference type="NCBI Taxonomy" id="2676868"/>
    <lineage>
        <taxon>Bacteria</taxon>
        <taxon>Pseudomonadati</taxon>
        <taxon>Bacteroidota</taxon>
        <taxon>Chitinophagia</taxon>
        <taxon>Chitinophagales</taxon>
        <taxon>Chitinophagaceae</taxon>
        <taxon>Phnomibacter</taxon>
    </lineage>
</organism>
<dbReference type="InterPro" id="IPR001486">
    <property type="entry name" value="Hemoglobin_trunc"/>
</dbReference>
<sequence>MPQPSHNRSDITNRQDIERLVNQFYDAVKADATIGYFFTEAVAVNWEKHLPVMYAFWENVLFHTGGYSGNPMERHKQLNQQSAIEPAHFQQWLHLFASTVDRLFAGENAETIKQRAASIATVMQLKILHHQ</sequence>
<dbReference type="Gene3D" id="1.10.490.10">
    <property type="entry name" value="Globins"/>
    <property type="match status" value="1"/>
</dbReference>
<dbReference type="EMBL" id="CP046566">
    <property type="protein sequence ID" value="QGW28745.1"/>
    <property type="molecule type" value="Genomic_DNA"/>
</dbReference>
<keyword evidence="7" id="KW-1185">Reference proteome</keyword>
<keyword evidence="2 5" id="KW-0349">Heme</keyword>
<dbReference type="InterPro" id="IPR009050">
    <property type="entry name" value="Globin-like_sf"/>
</dbReference>
<dbReference type="CDD" id="cd08916">
    <property type="entry name" value="TrHb3_P"/>
    <property type="match status" value="1"/>
</dbReference>
<reference evidence="6 7" key="1">
    <citation type="submission" date="2019-11" db="EMBL/GenBank/DDBJ databases">
        <authorList>
            <person name="Im W.T."/>
        </authorList>
    </citation>
    <scope>NUCLEOTIDE SEQUENCE [LARGE SCALE GENOMIC DNA]</scope>
    <source>
        <strain evidence="6 7">SB-02</strain>
    </source>
</reference>
<dbReference type="SUPFAM" id="SSF46458">
    <property type="entry name" value="Globin-like"/>
    <property type="match status" value="1"/>
</dbReference>
<name>A0A6I6GK11_9BACT</name>
<dbReference type="AlphaFoldDB" id="A0A6I6GK11"/>
<feature type="binding site" description="distal binding residue" evidence="5">
    <location>
        <position position="49"/>
    </location>
    <ligand>
        <name>heme</name>
        <dbReference type="ChEBI" id="CHEBI:30413"/>
    </ligand>
    <ligandPart>
        <name>Fe</name>
        <dbReference type="ChEBI" id="CHEBI:18248"/>
    </ligandPart>
</feature>
<dbReference type="GO" id="GO:0020037">
    <property type="term" value="F:heme binding"/>
    <property type="evidence" value="ECO:0007669"/>
    <property type="project" value="InterPro"/>
</dbReference>
<evidence type="ECO:0000256" key="3">
    <source>
        <dbReference type="ARBA" id="ARBA00022723"/>
    </source>
</evidence>